<evidence type="ECO:0000256" key="2">
    <source>
        <dbReference type="ARBA" id="ARBA00022475"/>
    </source>
</evidence>
<feature type="transmembrane region" description="Helical" evidence="6">
    <location>
        <begin position="41"/>
        <end position="60"/>
    </location>
</feature>
<feature type="transmembrane region" description="Helical" evidence="6">
    <location>
        <begin position="212"/>
        <end position="236"/>
    </location>
</feature>
<sequence length="317" mass="36174">MPKIKDKKKILKLAGILLFLIIIFTQIDFKELYSVMISLNPWRLALASLLSLSPVLIKMFRWQYILQRLNVNCRLAEAFRIYFLSIILGLFTPLNAGDFIGRSAFLKKGGYRIKTSFLGTVIDRIADLAILLLITAAGTFFLFNFFKINFFIVILAIILTLIVSFIFSQNKYCQKIMLKIFFLIVPEKYQNYLKENIKEIICDIKSFKISDILAILAITFLSQLANLGFLYLLLLAVGIAQIPILSLFFFYAIISLITLIPITIGGFGTREATFIAFFSIFGVANERTITFSLLIFFLSLIPLLFIGLYLLIKKNKA</sequence>
<evidence type="ECO:0000313" key="7">
    <source>
        <dbReference type="EMBL" id="OGY50259.1"/>
    </source>
</evidence>
<evidence type="ECO:0000256" key="6">
    <source>
        <dbReference type="SAM" id="Phobius"/>
    </source>
</evidence>
<feature type="transmembrane region" description="Helical" evidence="6">
    <location>
        <begin position="150"/>
        <end position="168"/>
    </location>
</feature>
<dbReference type="PANTHER" id="PTHR40277">
    <property type="entry name" value="BLL5419 PROTEIN"/>
    <property type="match status" value="1"/>
</dbReference>
<gene>
    <name evidence="7" type="ORF">A3J65_04485</name>
</gene>
<accession>A0A1G1YDA9</accession>
<keyword evidence="2" id="KW-1003">Cell membrane</keyword>
<evidence type="ECO:0000256" key="1">
    <source>
        <dbReference type="ARBA" id="ARBA00004651"/>
    </source>
</evidence>
<feature type="transmembrane region" description="Helical" evidence="6">
    <location>
        <begin position="81"/>
        <end position="105"/>
    </location>
</feature>
<protein>
    <recommendedName>
        <fullName evidence="9">TIGR00374 family protein</fullName>
    </recommendedName>
</protein>
<evidence type="ECO:0000256" key="3">
    <source>
        <dbReference type="ARBA" id="ARBA00022692"/>
    </source>
</evidence>
<evidence type="ECO:0008006" key="9">
    <source>
        <dbReference type="Google" id="ProtNLM"/>
    </source>
</evidence>
<feature type="transmembrane region" description="Helical" evidence="6">
    <location>
        <begin position="248"/>
        <end position="269"/>
    </location>
</feature>
<dbReference type="PANTHER" id="PTHR40277:SF1">
    <property type="entry name" value="BLL5419 PROTEIN"/>
    <property type="match status" value="1"/>
</dbReference>
<keyword evidence="3 6" id="KW-0812">Transmembrane</keyword>
<dbReference type="AlphaFoldDB" id="A0A1G1YDA9"/>
<dbReference type="Proteomes" id="UP000178501">
    <property type="component" value="Unassembled WGS sequence"/>
</dbReference>
<evidence type="ECO:0000256" key="4">
    <source>
        <dbReference type="ARBA" id="ARBA00022989"/>
    </source>
</evidence>
<dbReference type="EMBL" id="MHIK01000064">
    <property type="protein sequence ID" value="OGY50259.1"/>
    <property type="molecule type" value="Genomic_DNA"/>
</dbReference>
<feature type="transmembrane region" description="Helical" evidence="6">
    <location>
        <begin position="12"/>
        <end position="29"/>
    </location>
</feature>
<feature type="transmembrane region" description="Helical" evidence="6">
    <location>
        <begin position="125"/>
        <end position="143"/>
    </location>
</feature>
<keyword evidence="5 6" id="KW-0472">Membrane</keyword>
<reference evidence="7 8" key="1">
    <citation type="journal article" date="2016" name="Nat. Commun.">
        <title>Thousands of microbial genomes shed light on interconnected biogeochemical processes in an aquifer system.</title>
        <authorList>
            <person name="Anantharaman K."/>
            <person name="Brown C.T."/>
            <person name="Hug L.A."/>
            <person name="Sharon I."/>
            <person name="Castelle C.J."/>
            <person name="Probst A.J."/>
            <person name="Thomas B.C."/>
            <person name="Singh A."/>
            <person name="Wilkins M.J."/>
            <person name="Karaoz U."/>
            <person name="Brodie E.L."/>
            <person name="Williams K.H."/>
            <person name="Hubbard S.S."/>
            <person name="Banfield J.F."/>
        </authorList>
    </citation>
    <scope>NUCLEOTIDE SEQUENCE [LARGE SCALE GENOMIC DNA]</scope>
</reference>
<name>A0A1G1YDA9_9BACT</name>
<organism evidence="7 8">
    <name type="scientific">Candidatus Buchananbacteria bacterium RIFCSPHIGHO2_02_FULL_45_11b</name>
    <dbReference type="NCBI Taxonomy" id="1797541"/>
    <lineage>
        <taxon>Bacteria</taxon>
        <taxon>Candidatus Buchananiibacteriota</taxon>
    </lineage>
</organism>
<dbReference type="GO" id="GO:0005886">
    <property type="term" value="C:plasma membrane"/>
    <property type="evidence" value="ECO:0007669"/>
    <property type="project" value="UniProtKB-SubCell"/>
</dbReference>
<dbReference type="InterPro" id="IPR022791">
    <property type="entry name" value="L-PG_synthase/AglD"/>
</dbReference>
<proteinExistence type="predicted"/>
<comment type="caution">
    <text evidence="7">The sequence shown here is derived from an EMBL/GenBank/DDBJ whole genome shotgun (WGS) entry which is preliminary data.</text>
</comment>
<keyword evidence="4 6" id="KW-1133">Transmembrane helix</keyword>
<evidence type="ECO:0000313" key="8">
    <source>
        <dbReference type="Proteomes" id="UP000178501"/>
    </source>
</evidence>
<dbReference type="Pfam" id="PF03706">
    <property type="entry name" value="LPG_synthase_TM"/>
    <property type="match status" value="1"/>
</dbReference>
<comment type="subcellular location">
    <subcellularLocation>
        <location evidence="1">Cell membrane</location>
        <topology evidence="1">Multi-pass membrane protein</topology>
    </subcellularLocation>
</comment>
<dbReference type="NCBIfam" id="TIGR00374">
    <property type="entry name" value="flippase-like domain"/>
    <property type="match status" value="1"/>
</dbReference>
<evidence type="ECO:0000256" key="5">
    <source>
        <dbReference type="ARBA" id="ARBA00023136"/>
    </source>
</evidence>
<feature type="transmembrane region" description="Helical" evidence="6">
    <location>
        <begin position="289"/>
        <end position="312"/>
    </location>
</feature>